<dbReference type="GO" id="GO:0005886">
    <property type="term" value="C:plasma membrane"/>
    <property type="evidence" value="ECO:0007669"/>
    <property type="project" value="TreeGrafter"/>
</dbReference>
<dbReference type="GO" id="GO:0005524">
    <property type="term" value="F:ATP binding"/>
    <property type="evidence" value="ECO:0007669"/>
    <property type="project" value="UniProtKB-KW"/>
</dbReference>
<dbReference type="PANTHER" id="PTHR30258:SF2">
    <property type="entry name" value="COMG OPERON PROTEIN 1"/>
    <property type="match status" value="1"/>
</dbReference>
<accession>A0A2S0N5Z9</accession>
<dbReference type="PANTHER" id="PTHR30258">
    <property type="entry name" value="TYPE II SECRETION SYSTEM PROTEIN GSPE-RELATED"/>
    <property type="match status" value="1"/>
</dbReference>
<reference evidence="5 6" key="1">
    <citation type="submission" date="2018-03" db="EMBL/GenBank/DDBJ databases">
        <title>Genome sequencing of Simplicispira sp.</title>
        <authorList>
            <person name="Kim S.-J."/>
            <person name="Heo J."/>
            <person name="Kwon S.-W."/>
        </authorList>
    </citation>
    <scope>NUCLEOTIDE SEQUENCE [LARGE SCALE GENOMIC DNA]</scope>
    <source>
        <strain evidence="5 6">SC1-8</strain>
        <plasmid evidence="5 6">unnamed1</plasmid>
    </source>
</reference>
<dbReference type="InterPro" id="IPR001482">
    <property type="entry name" value="T2SS/T4SS_dom"/>
</dbReference>
<comment type="similarity">
    <text evidence="1">Belongs to the GSP E family.</text>
</comment>
<keyword evidence="2" id="KW-0547">Nucleotide-binding</keyword>
<dbReference type="Pfam" id="PF00437">
    <property type="entry name" value="T2SSE"/>
    <property type="match status" value="1"/>
</dbReference>
<gene>
    <name evidence="5" type="ORF">C6571_18705</name>
</gene>
<dbReference type="GO" id="GO:0016887">
    <property type="term" value="F:ATP hydrolysis activity"/>
    <property type="evidence" value="ECO:0007669"/>
    <property type="project" value="TreeGrafter"/>
</dbReference>
<geneLocation type="plasmid" evidence="5 6">
    <name>unnamed1</name>
</geneLocation>
<dbReference type="EMBL" id="CP027670">
    <property type="protein sequence ID" value="AVO43457.1"/>
    <property type="molecule type" value="Genomic_DNA"/>
</dbReference>
<protein>
    <submittedName>
        <fullName evidence="5">Type II secretion system protein GspE</fullName>
    </submittedName>
</protein>
<proteinExistence type="inferred from homology"/>
<name>A0A2S0N5Z9_9BURK</name>
<dbReference type="Proteomes" id="UP000239326">
    <property type="component" value="Plasmid unnamed1"/>
</dbReference>
<dbReference type="InterPro" id="IPR027417">
    <property type="entry name" value="P-loop_NTPase"/>
</dbReference>
<dbReference type="Gene3D" id="3.30.450.90">
    <property type="match status" value="1"/>
</dbReference>
<sequence length="424" mass="46638">MYMEVQTRANTRVHHEIAKEPAEFISTGATDASSVAFLNEVFCTAAREAVSDVHFEDTESECIVRFRRNGELYEVARKPLQASREFDKQFRVKCKKSLMERLTPQDGKFRFSVDGRMVDVRVSILPTGVGQSIVCRLLDQASTLMRLDELQMPSAVRDAIKMIVAQPQGLLLVTGPTGSGKTTTLYGILQHLNTPKVKIITAEDPIEYRISGIVQSQTNEHLTFASALKSMLRQDPDVILVGEIRDSDTARIATQASLTGHIVLSTLHTNSAAISLTRMLDLGVDANALAASIGGFMAQRLVRCLCPHCRVAKPIDSYARAQMLAQGVPESEVNCTDVVYAANRDGCEHCSRGWVGRTPVFELILPTQEVRQAVEEGDLKGLERAARAQDQYQTLSQHAMRMVLSGVTSLHESMSVAGSSFIVE</sequence>
<dbReference type="AlphaFoldDB" id="A0A2S0N5Z9"/>
<evidence type="ECO:0000256" key="3">
    <source>
        <dbReference type="ARBA" id="ARBA00022840"/>
    </source>
</evidence>
<dbReference type="KEGG" id="simp:C6571_18705"/>
<dbReference type="InterPro" id="IPR003593">
    <property type="entry name" value="AAA+_ATPase"/>
</dbReference>
<keyword evidence="6" id="KW-1185">Reference proteome</keyword>
<evidence type="ECO:0000256" key="2">
    <source>
        <dbReference type="ARBA" id="ARBA00022741"/>
    </source>
</evidence>
<evidence type="ECO:0000259" key="4">
    <source>
        <dbReference type="PROSITE" id="PS00662"/>
    </source>
</evidence>
<organism evidence="5 6">
    <name type="scientific">Simplicispira suum</name>
    <dbReference type="NCBI Taxonomy" id="2109915"/>
    <lineage>
        <taxon>Bacteria</taxon>
        <taxon>Pseudomonadati</taxon>
        <taxon>Pseudomonadota</taxon>
        <taxon>Betaproteobacteria</taxon>
        <taxon>Burkholderiales</taxon>
        <taxon>Comamonadaceae</taxon>
        <taxon>Simplicispira</taxon>
    </lineage>
</organism>
<dbReference type="Gene3D" id="3.40.50.300">
    <property type="entry name" value="P-loop containing nucleotide triphosphate hydrolases"/>
    <property type="match status" value="1"/>
</dbReference>
<dbReference type="SMART" id="SM00382">
    <property type="entry name" value="AAA"/>
    <property type="match status" value="1"/>
</dbReference>
<evidence type="ECO:0000313" key="5">
    <source>
        <dbReference type="EMBL" id="AVO43457.1"/>
    </source>
</evidence>
<evidence type="ECO:0000256" key="1">
    <source>
        <dbReference type="ARBA" id="ARBA00006611"/>
    </source>
</evidence>
<evidence type="ECO:0000313" key="6">
    <source>
        <dbReference type="Proteomes" id="UP000239326"/>
    </source>
</evidence>
<keyword evidence="3" id="KW-0067">ATP-binding</keyword>
<dbReference type="PROSITE" id="PS00662">
    <property type="entry name" value="T2SP_E"/>
    <property type="match status" value="1"/>
</dbReference>
<dbReference type="CDD" id="cd01129">
    <property type="entry name" value="PulE-GspE-like"/>
    <property type="match status" value="1"/>
</dbReference>
<feature type="domain" description="Bacterial type II secretion system protein E" evidence="4">
    <location>
        <begin position="232"/>
        <end position="246"/>
    </location>
</feature>
<dbReference type="SUPFAM" id="SSF52540">
    <property type="entry name" value="P-loop containing nucleoside triphosphate hydrolases"/>
    <property type="match status" value="1"/>
</dbReference>
<keyword evidence="5" id="KW-0614">Plasmid</keyword>